<gene>
    <name evidence="1" type="ORF">RF11_12777</name>
</gene>
<dbReference type="Proteomes" id="UP000031668">
    <property type="component" value="Unassembled WGS sequence"/>
</dbReference>
<dbReference type="AlphaFoldDB" id="A0A0C2I7Y4"/>
<dbReference type="EMBL" id="JWZT01005339">
    <property type="protein sequence ID" value="KII61363.1"/>
    <property type="molecule type" value="Genomic_DNA"/>
</dbReference>
<keyword evidence="2" id="KW-1185">Reference proteome</keyword>
<dbReference type="PANTHER" id="PTHR45913">
    <property type="entry name" value="EPM2A-INTERACTING PROTEIN 1"/>
    <property type="match status" value="1"/>
</dbReference>
<protein>
    <recommendedName>
        <fullName evidence="3">General transcription factor II-I repeat domain-containing protein 2</fullName>
    </recommendedName>
</protein>
<accession>A0A0C2I7Y4</accession>
<organism evidence="1 2">
    <name type="scientific">Thelohanellus kitauei</name>
    <name type="common">Myxosporean</name>
    <dbReference type="NCBI Taxonomy" id="669202"/>
    <lineage>
        <taxon>Eukaryota</taxon>
        <taxon>Metazoa</taxon>
        <taxon>Cnidaria</taxon>
        <taxon>Myxozoa</taxon>
        <taxon>Myxosporea</taxon>
        <taxon>Bivalvulida</taxon>
        <taxon>Platysporina</taxon>
        <taxon>Myxobolidae</taxon>
        <taxon>Thelohanellus</taxon>
    </lineage>
</organism>
<dbReference type="OMA" id="RENEENY"/>
<evidence type="ECO:0000313" key="2">
    <source>
        <dbReference type="Proteomes" id="UP000031668"/>
    </source>
</evidence>
<evidence type="ECO:0000313" key="1">
    <source>
        <dbReference type="EMBL" id="KII61363.1"/>
    </source>
</evidence>
<dbReference type="PANTHER" id="PTHR45913:SF5">
    <property type="entry name" value="GENERAL TRANSCRIPTION FACTOR II-I REPEAT DOMAIN-CONTAINING PROTEIN 2A-LIKE PROTEIN"/>
    <property type="match status" value="1"/>
</dbReference>
<dbReference type="OrthoDB" id="6597487at2759"/>
<reference evidence="1 2" key="1">
    <citation type="journal article" date="2014" name="Genome Biol. Evol.">
        <title>The genome of the myxosporean Thelohanellus kitauei shows adaptations to nutrient acquisition within its fish host.</title>
        <authorList>
            <person name="Yang Y."/>
            <person name="Xiong J."/>
            <person name="Zhou Z."/>
            <person name="Huo F."/>
            <person name="Miao W."/>
            <person name="Ran C."/>
            <person name="Liu Y."/>
            <person name="Zhang J."/>
            <person name="Feng J."/>
            <person name="Wang M."/>
            <person name="Wang M."/>
            <person name="Wang L."/>
            <person name="Yao B."/>
        </authorList>
    </citation>
    <scope>NUCLEOTIDE SEQUENCE [LARGE SCALE GENOMIC DNA]</scope>
    <source>
        <strain evidence="1">Wuqing</strain>
    </source>
</reference>
<evidence type="ECO:0008006" key="3">
    <source>
        <dbReference type="Google" id="ProtNLM"/>
    </source>
</evidence>
<sequence>MTRRVEELSSDVLHQLRDHIENCTFFRMAMDESNDISDTTQVAVFVREINDNFDSLNSTTKWSDLSETLKALGEKNNIEWGKFVSICTDGAPVTMGSKSECLTLLEQFTGRPILKYHYILHQEALCRKTLNLKNVMDVVVRCVSKIRSSDLNRRENEENYGYIVKLNGFQKEKYFFLFETDEIQTEREYILIDDWLNDLAFMVDIISHLNSFNERLQRKDKLFKNLFDEVYAFKMKLRLFIRQFTKRFIDALPTLEERLLEKTLNVLQYRSKLVSLPEAFESRFDEFLEEKYNVALHKSFFVSRSKDLTVT</sequence>
<name>A0A0C2I7Y4_THEKT</name>
<proteinExistence type="predicted"/>
<comment type="caution">
    <text evidence="1">The sequence shown here is derived from an EMBL/GenBank/DDBJ whole genome shotgun (WGS) entry which is preliminary data.</text>
</comment>